<evidence type="ECO:0000313" key="2">
    <source>
        <dbReference type="Proteomes" id="UP000814128"/>
    </source>
</evidence>
<reference evidence="1" key="2">
    <citation type="journal article" date="2022" name="New Phytol.">
        <title>Evolutionary transition to the ectomycorrhizal habit in the genomes of a hyperdiverse lineage of mushroom-forming fungi.</title>
        <authorList>
            <person name="Looney B."/>
            <person name="Miyauchi S."/>
            <person name="Morin E."/>
            <person name="Drula E."/>
            <person name="Courty P.E."/>
            <person name="Kohler A."/>
            <person name="Kuo A."/>
            <person name="LaButti K."/>
            <person name="Pangilinan J."/>
            <person name="Lipzen A."/>
            <person name="Riley R."/>
            <person name="Andreopoulos W."/>
            <person name="He G."/>
            <person name="Johnson J."/>
            <person name="Nolan M."/>
            <person name="Tritt A."/>
            <person name="Barry K.W."/>
            <person name="Grigoriev I.V."/>
            <person name="Nagy L.G."/>
            <person name="Hibbett D."/>
            <person name="Henrissat B."/>
            <person name="Matheny P.B."/>
            <person name="Labbe J."/>
            <person name="Martin F.M."/>
        </authorList>
    </citation>
    <scope>NUCLEOTIDE SEQUENCE</scope>
    <source>
        <strain evidence="1">EC-137</strain>
    </source>
</reference>
<reference evidence="1" key="1">
    <citation type="submission" date="2021-02" db="EMBL/GenBank/DDBJ databases">
        <authorList>
            <consortium name="DOE Joint Genome Institute"/>
            <person name="Ahrendt S."/>
            <person name="Looney B.P."/>
            <person name="Miyauchi S."/>
            <person name="Morin E."/>
            <person name="Drula E."/>
            <person name="Courty P.E."/>
            <person name="Chicoki N."/>
            <person name="Fauchery L."/>
            <person name="Kohler A."/>
            <person name="Kuo A."/>
            <person name="Labutti K."/>
            <person name="Pangilinan J."/>
            <person name="Lipzen A."/>
            <person name="Riley R."/>
            <person name="Andreopoulos W."/>
            <person name="He G."/>
            <person name="Johnson J."/>
            <person name="Barry K.W."/>
            <person name="Grigoriev I.V."/>
            <person name="Nagy L."/>
            <person name="Hibbett D."/>
            <person name="Henrissat B."/>
            <person name="Matheny P.B."/>
            <person name="Labbe J."/>
            <person name="Martin F."/>
        </authorList>
    </citation>
    <scope>NUCLEOTIDE SEQUENCE</scope>
    <source>
        <strain evidence="1">EC-137</strain>
    </source>
</reference>
<name>A0ACB8QX26_9AGAM</name>
<evidence type="ECO:0000313" key="1">
    <source>
        <dbReference type="EMBL" id="KAI0035886.1"/>
    </source>
</evidence>
<protein>
    <submittedName>
        <fullName evidence="1">Uncharacterized protein</fullName>
    </submittedName>
</protein>
<comment type="caution">
    <text evidence="1">The sequence shown here is derived from an EMBL/GenBank/DDBJ whole genome shotgun (WGS) entry which is preliminary data.</text>
</comment>
<keyword evidence="2" id="KW-1185">Reference proteome</keyword>
<sequence length="165" mass="17533">MAGSRSAKRKFDDDGSSDAEDLSPAQSKPKKPKKKSGSDDEESDAPLSAKPASSRSKSTKKPKSKFKSNLAESDHENADADDGTGGAAVVHTNTEGQKYVDLGNLMVDIREFWGNDDDLKPGKKGISLSLDQACARVVSASASRLTMARYSGTRSRILSPLSIVS</sequence>
<organism evidence="1 2">
    <name type="scientific">Vararia minispora EC-137</name>
    <dbReference type="NCBI Taxonomy" id="1314806"/>
    <lineage>
        <taxon>Eukaryota</taxon>
        <taxon>Fungi</taxon>
        <taxon>Dikarya</taxon>
        <taxon>Basidiomycota</taxon>
        <taxon>Agaricomycotina</taxon>
        <taxon>Agaricomycetes</taxon>
        <taxon>Russulales</taxon>
        <taxon>Lachnocladiaceae</taxon>
        <taxon>Vararia</taxon>
    </lineage>
</organism>
<dbReference type="Proteomes" id="UP000814128">
    <property type="component" value="Unassembled WGS sequence"/>
</dbReference>
<accession>A0ACB8QX26</accession>
<gene>
    <name evidence="1" type="ORF">K488DRAFT_82646</name>
</gene>
<dbReference type="EMBL" id="MU273478">
    <property type="protein sequence ID" value="KAI0035886.1"/>
    <property type="molecule type" value="Genomic_DNA"/>
</dbReference>
<proteinExistence type="predicted"/>